<feature type="coiled-coil region" evidence="1">
    <location>
        <begin position="238"/>
        <end position="283"/>
    </location>
</feature>
<dbReference type="OrthoDB" id="78052at2157"/>
<dbReference type="EMBL" id="CP001719">
    <property type="protein sequence ID" value="ADC48021.1"/>
    <property type="molecule type" value="Genomic_DNA"/>
</dbReference>
<dbReference type="STRING" id="634498.mru_2171"/>
<evidence type="ECO:0000256" key="1">
    <source>
        <dbReference type="SAM" id="Coils"/>
    </source>
</evidence>
<dbReference type="RefSeq" id="WP_012956969.1">
    <property type="nucleotide sequence ID" value="NC_013790.1"/>
</dbReference>
<dbReference type="Proteomes" id="UP000008680">
    <property type="component" value="Chromosome"/>
</dbReference>
<evidence type="ECO:0000313" key="4">
    <source>
        <dbReference type="Proteomes" id="UP000008680"/>
    </source>
</evidence>
<protein>
    <submittedName>
        <fullName evidence="3">Uncharacterized protein</fullName>
    </submittedName>
</protein>
<dbReference type="GeneID" id="8771852"/>
<reference evidence="3 4" key="1">
    <citation type="journal article" date="2010" name="PLoS ONE">
        <title>The genome sequence of the rumen methanogen Methanobrevibacter ruminantium reveals new possibilities for controlling ruminant methane emissions.</title>
        <authorList>
            <person name="Leahy S.C."/>
            <person name="Kelly W.J."/>
            <person name="Altermann E."/>
            <person name="Ronimus R.S."/>
            <person name="Yeoman C.J."/>
            <person name="Pacheco D.M."/>
            <person name="Li D."/>
            <person name="Kong Z."/>
            <person name="McTavish S."/>
            <person name="Sang C."/>
            <person name="Lambie S.C."/>
            <person name="Janssen P.H."/>
            <person name="Dey D."/>
            <person name="Attwood G.T."/>
        </authorList>
    </citation>
    <scope>NUCLEOTIDE SEQUENCE [LARGE SCALE GENOMIC DNA]</scope>
    <source>
        <strain evidence="4">ATCC 35063 / DSM 1093 / JCM 13430 / OCM 146 / M1</strain>
    </source>
</reference>
<feature type="compositionally biased region" description="Polar residues" evidence="2">
    <location>
        <begin position="1"/>
        <end position="11"/>
    </location>
</feature>
<organism evidence="3 4">
    <name type="scientific">Methanobrevibacter ruminantium (strain ATCC 35063 / DSM 1093 / JCM 13430 / OCM 146 / M1)</name>
    <name type="common">Methanobacterium ruminantium</name>
    <dbReference type="NCBI Taxonomy" id="634498"/>
    <lineage>
        <taxon>Archaea</taxon>
        <taxon>Methanobacteriati</taxon>
        <taxon>Methanobacteriota</taxon>
        <taxon>Methanomada group</taxon>
        <taxon>Methanobacteria</taxon>
        <taxon>Methanobacteriales</taxon>
        <taxon>Methanobacteriaceae</taxon>
        <taxon>Methanobrevibacter</taxon>
    </lineage>
</organism>
<keyword evidence="1" id="KW-0175">Coiled coil</keyword>
<evidence type="ECO:0000313" key="3">
    <source>
        <dbReference type="EMBL" id="ADC48021.1"/>
    </source>
</evidence>
<gene>
    <name evidence="3" type="ordered locus">mru_2171</name>
</gene>
<sequence>MTDNSSNMGSNSDKKEFDSDRKEFNSDKEFNSKKEFDSKKEFNSKKEFDSKKKDFNSKKFNSNYKSNRSRNNINTIQDLKNSIELKENKINDLKELLEIKDEEKQEVEYELSLKDQELNDLQSKLDILTVENEELTIELNEKESKISKLNNALVKCKYEKDKVDLVLKNEVNIEKSRLKEMDNLNNTIKEKIAIIHDKQEQINYLRTLIDDYKDQTKNNTDNLDLQLKKITKTYEGLLNQKDSIIEKQEQNINELIESQKQIAKDNKATITRLELEIGKYREELKKS</sequence>
<dbReference type="eggNOG" id="arCOG00385">
    <property type="taxonomic scope" value="Archaea"/>
</dbReference>
<dbReference type="AlphaFoldDB" id="D3E1D6"/>
<keyword evidence="4" id="KW-1185">Reference proteome</keyword>
<dbReference type="KEGG" id="mru:mru_2171"/>
<dbReference type="PATRIC" id="fig|634498.28.peg.2171"/>
<accession>D3E1D6</accession>
<name>D3E1D6_METRM</name>
<feature type="region of interest" description="Disordered" evidence="2">
    <location>
        <begin position="1"/>
        <end position="30"/>
    </location>
</feature>
<evidence type="ECO:0000256" key="2">
    <source>
        <dbReference type="SAM" id="MobiDB-lite"/>
    </source>
</evidence>
<proteinExistence type="predicted"/>
<dbReference type="HOGENOM" id="CLU_968432_0_0_2"/>
<feature type="compositionally biased region" description="Basic and acidic residues" evidence="2">
    <location>
        <begin position="12"/>
        <end position="30"/>
    </location>
</feature>
<feature type="coiled-coil region" evidence="1">
    <location>
        <begin position="76"/>
        <end position="201"/>
    </location>
</feature>